<protein>
    <submittedName>
        <fullName evidence="2">Uncharacterized protein</fullName>
    </submittedName>
</protein>
<evidence type="ECO:0000313" key="3">
    <source>
        <dbReference type="Proteomes" id="UP000823399"/>
    </source>
</evidence>
<gene>
    <name evidence="2" type="ORF">F5147DRAFT_725843</name>
</gene>
<dbReference type="OrthoDB" id="2405700at2759"/>
<feature type="compositionally biased region" description="Low complexity" evidence="1">
    <location>
        <begin position="65"/>
        <end position="115"/>
    </location>
</feature>
<evidence type="ECO:0000256" key="1">
    <source>
        <dbReference type="SAM" id="MobiDB-lite"/>
    </source>
</evidence>
<feature type="compositionally biased region" description="Low complexity" evidence="1">
    <location>
        <begin position="290"/>
        <end position="303"/>
    </location>
</feature>
<dbReference type="AlphaFoldDB" id="A0A9P7ETL5"/>
<dbReference type="EMBL" id="JABBWM010000111">
    <property type="protein sequence ID" value="KAG2089454.1"/>
    <property type="molecule type" value="Genomic_DNA"/>
</dbReference>
<comment type="caution">
    <text evidence="2">The sequence shown here is derived from an EMBL/GenBank/DDBJ whole genome shotgun (WGS) entry which is preliminary data.</text>
</comment>
<evidence type="ECO:0000313" key="2">
    <source>
        <dbReference type="EMBL" id="KAG2089454.1"/>
    </source>
</evidence>
<proteinExistence type="predicted"/>
<accession>A0A9P7ETL5</accession>
<name>A0A9P7ETL5_9AGAM</name>
<dbReference type="PANTHER" id="PTHR28031:SF1">
    <property type="entry name" value="PROLINE-RICH PROTEIN HUA1"/>
    <property type="match status" value="1"/>
</dbReference>
<organism evidence="2 3">
    <name type="scientific">Suillus discolor</name>
    <dbReference type="NCBI Taxonomy" id="1912936"/>
    <lineage>
        <taxon>Eukaryota</taxon>
        <taxon>Fungi</taxon>
        <taxon>Dikarya</taxon>
        <taxon>Basidiomycota</taxon>
        <taxon>Agaricomycotina</taxon>
        <taxon>Agaricomycetes</taxon>
        <taxon>Agaricomycetidae</taxon>
        <taxon>Boletales</taxon>
        <taxon>Suillineae</taxon>
        <taxon>Suillaceae</taxon>
        <taxon>Suillus</taxon>
    </lineage>
</organism>
<dbReference type="GO" id="GO:0005737">
    <property type="term" value="C:cytoplasm"/>
    <property type="evidence" value="ECO:0007669"/>
    <property type="project" value="TreeGrafter"/>
</dbReference>
<feature type="compositionally biased region" description="Polar residues" evidence="1">
    <location>
        <begin position="1"/>
        <end position="36"/>
    </location>
</feature>
<dbReference type="GeneID" id="64701396"/>
<keyword evidence="3" id="KW-1185">Reference proteome</keyword>
<feature type="compositionally biased region" description="Polar residues" evidence="1">
    <location>
        <begin position="159"/>
        <end position="174"/>
    </location>
</feature>
<dbReference type="InterPro" id="IPR038910">
    <property type="entry name" value="Hua1-like"/>
</dbReference>
<feature type="region of interest" description="Disordered" evidence="1">
    <location>
        <begin position="284"/>
        <end position="305"/>
    </location>
</feature>
<feature type="region of interest" description="Disordered" evidence="1">
    <location>
        <begin position="159"/>
        <end position="213"/>
    </location>
</feature>
<dbReference type="PANTHER" id="PTHR28031">
    <property type="entry name" value="PROLINE-RICH PROTEIN HUA1"/>
    <property type="match status" value="1"/>
</dbReference>
<dbReference type="Proteomes" id="UP000823399">
    <property type="component" value="Unassembled WGS sequence"/>
</dbReference>
<reference evidence="2" key="1">
    <citation type="journal article" date="2020" name="New Phytol.">
        <title>Comparative genomics reveals dynamic genome evolution in host specialist ectomycorrhizal fungi.</title>
        <authorList>
            <person name="Lofgren L.A."/>
            <person name="Nguyen N.H."/>
            <person name="Vilgalys R."/>
            <person name="Ruytinx J."/>
            <person name="Liao H.L."/>
            <person name="Branco S."/>
            <person name="Kuo A."/>
            <person name="LaButti K."/>
            <person name="Lipzen A."/>
            <person name="Andreopoulos W."/>
            <person name="Pangilinan J."/>
            <person name="Riley R."/>
            <person name="Hundley H."/>
            <person name="Na H."/>
            <person name="Barry K."/>
            <person name="Grigoriev I.V."/>
            <person name="Stajich J.E."/>
            <person name="Kennedy P.G."/>
        </authorList>
    </citation>
    <scope>NUCLEOTIDE SEQUENCE</scope>
    <source>
        <strain evidence="2">FC423</strain>
    </source>
</reference>
<dbReference type="RefSeq" id="XP_041285917.1">
    <property type="nucleotide sequence ID" value="XM_041439137.1"/>
</dbReference>
<sequence>MSPTSQYPPAHSSQLLAVESSSALQYGSAAPHTTDSFGLDEEMPPAYTPSADTYHGESTVEVGPRRPFQQQPRPSHSPWHRPSYSHSSSHSHSSNTTSSSSNSQPLSPSQQRPQPLTWRVPSSFSAPSGQSYQSRRGGGGLVGALVGTVLGAMDSVSAPYSMSSSGMTQSTYTPSYRGGQGPVLGTPSVHQTPPRDVPDDGSPTRTPTPGHPLLHNGQILVYPHEEYTCVKCNNTGYKNYDPSHPCRKCWEKYGKPYAGALTYISWDTNSSSHKSKFQRALPRFTPPQASSQSSSSSHTSRSSHVPPQAHAIYVYNPIIGMGQTPPVPHAIPVRPGDPRLGGQICRKCGGSGTLPLLIIDVRPCSVCGGIGRNLW</sequence>
<feature type="region of interest" description="Disordered" evidence="1">
    <location>
        <begin position="1"/>
        <end position="136"/>
    </location>
</feature>